<accession>A0A9E4ZMI9</accession>
<protein>
    <submittedName>
        <fullName evidence="2">Uncharacterized protein</fullName>
    </submittedName>
</protein>
<feature type="transmembrane region" description="Helical" evidence="1">
    <location>
        <begin position="31"/>
        <end position="50"/>
    </location>
</feature>
<keyword evidence="1" id="KW-0812">Transmembrane</keyword>
<dbReference type="Proteomes" id="UP001065682">
    <property type="component" value="Unassembled WGS sequence"/>
</dbReference>
<keyword evidence="1" id="KW-1133">Transmembrane helix</keyword>
<dbReference type="AlphaFoldDB" id="A0A9E4ZMI9"/>
<gene>
    <name evidence="2" type="ORF">FKB36_05930</name>
</gene>
<sequence length="123" mass="12860">MNQASNLALLTLIVALVIVYFPELARIFSTAAILAVVTFVTISLVVGYVLGGPGRGTKRTLALGTAQRNIAAALAVATFNFTDPDVMIMIIVVGVIGLILLIFLAAEMGKLGMAAAIDQMTHD</sequence>
<organism evidence="2 3">
    <name type="scientific">Methanoculleus formosensis</name>
    <dbReference type="NCBI Taxonomy" id="2590886"/>
    <lineage>
        <taxon>Archaea</taxon>
        <taxon>Methanobacteriati</taxon>
        <taxon>Methanobacteriota</taxon>
        <taxon>Stenosarchaea group</taxon>
        <taxon>Methanomicrobia</taxon>
        <taxon>Methanomicrobiales</taxon>
        <taxon>Methanomicrobiaceae</taxon>
        <taxon>Methanoculleus</taxon>
    </lineage>
</organism>
<evidence type="ECO:0000256" key="1">
    <source>
        <dbReference type="SAM" id="Phobius"/>
    </source>
</evidence>
<feature type="transmembrane region" description="Helical" evidence="1">
    <location>
        <begin position="87"/>
        <end position="106"/>
    </location>
</feature>
<reference evidence="2" key="1">
    <citation type="submission" date="2019-06" db="EMBL/GenBank/DDBJ databases">
        <title>Methanoculleus strain from Tamsui River, Taipei, Taiwan.</title>
        <authorList>
            <person name="You Y.-T."/>
            <person name="Chen S.-C."/>
            <person name="Lai S.-J."/>
            <person name="Lee Y.-C."/>
            <person name="Lai M.-C."/>
        </authorList>
    </citation>
    <scope>NUCLEOTIDE SEQUENCE</scope>
    <source>
        <strain evidence="2">Afa-1</strain>
    </source>
</reference>
<comment type="caution">
    <text evidence="2">The sequence shown here is derived from an EMBL/GenBank/DDBJ whole genome shotgun (WGS) entry which is preliminary data.</text>
</comment>
<proteinExistence type="predicted"/>
<feature type="transmembrane region" description="Helical" evidence="1">
    <location>
        <begin position="7"/>
        <end position="25"/>
    </location>
</feature>
<dbReference type="RefSeq" id="WP_261597114.1">
    <property type="nucleotide sequence ID" value="NZ_VHLL01000002.1"/>
</dbReference>
<dbReference type="Gene3D" id="1.20.1530.20">
    <property type="match status" value="1"/>
</dbReference>
<name>A0A9E4ZMI9_9EURY</name>
<evidence type="ECO:0000313" key="2">
    <source>
        <dbReference type="EMBL" id="MCT8337045.1"/>
    </source>
</evidence>
<evidence type="ECO:0000313" key="3">
    <source>
        <dbReference type="Proteomes" id="UP001065682"/>
    </source>
</evidence>
<dbReference type="InterPro" id="IPR038770">
    <property type="entry name" value="Na+/solute_symporter_sf"/>
</dbReference>
<keyword evidence="3" id="KW-1185">Reference proteome</keyword>
<keyword evidence="1" id="KW-0472">Membrane</keyword>
<dbReference type="EMBL" id="VHLL01000002">
    <property type="protein sequence ID" value="MCT8337045.1"/>
    <property type="molecule type" value="Genomic_DNA"/>
</dbReference>